<dbReference type="InterPro" id="IPR054350">
    <property type="entry name" value="PurT/PurK_preATP-grasp"/>
</dbReference>
<reference evidence="8 9" key="2">
    <citation type="submission" date="2018-06" db="EMBL/GenBank/DDBJ databases">
        <authorList>
            <person name="Zhirakovskaya E."/>
        </authorList>
    </citation>
    <scope>NUCLEOTIDE SEQUENCE [LARGE SCALE GENOMIC DNA]</scope>
    <source>
        <strain evidence="8 9">FBKL4.011</strain>
    </source>
</reference>
<comment type="catalytic activity">
    <reaction evidence="5 6">
        <text>5-amino-1-(5-phospho-beta-D-ribosyl)imidazole + hydrogencarbonate + ATP = 5-carboxyamino-1-(5-phospho-D-ribosyl)imidazole + ADP + phosphate + 2 H(+)</text>
        <dbReference type="Rhea" id="RHEA:19317"/>
        <dbReference type="ChEBI" id="CHEBI:15378"/>
        <dbReference type="ChEBI" id="CHEBI:17544"/>
        <dbReference type="ChEBI" id="CHEBI:30616"/>
        <dbReference type="ChEBI" id="CHEBI:43474"/>
        <dbReference type="ChEBI" id="CHEBI:58730"/>
        <dbReference type="ChEBI" id="CHEBI:137981"/>
        <dbReference type="ChEBI" id="CHEBI:456216"/>
        <dbReference type="EC" id="6.3.4.18"/>
    </reaction>
</comment>
<feature type="domain" description="ATP-grasp" evidence="7">
    <location>
        <begin position="114"/>
        <end position="302"/>
    </location>
</feature>
<keyword evidence="2 5" id="KW-0547">Nucleotide-binding</keyword>
<keyword evidence="1 5" id="KW-0436">Ligase</keyword>
<dbReference type="Gene3D" id="3.30.1490.20">
    <property type="entry name" value="ATP-grasp fold, A domain"/>
    <property type="match status" value="1"/>
</dbReference>
<dbReference type="RefSeq" id="WP_113660130.1">
    <property type="nucleotide sequence ID" value="NZ_KZ845675.1"/>
</dbReference>
<dbReference type="Proteomes" id="UP000251213">
    <property type="component" value="Unassembled WGS sequence"/>
</dbReference>
<keyword evidence="4 5" id="KW-0067">ATP-binding</keyword>
<evidence type="ECO:0000259" key="7">
    <source>
        <dbReference type="PROSITE" id="PS50975"/>
    </source>
</evidence>
<dbReference type="InterPro" id="IPR016185">
    <property type="entry name" value="PreATP-grasp_dom_sf"/>
</dbReference>
<feature type="binding site" evidence="5">
    <location>
        <begin position="155"/>
        <end position="161"/>
    </location>
    <ligand>
        <name>ATP</name>
        <dbReference type="ChEBI" id="CHEBI:30616"/>
    </ligand>
</feature>
<comment type="similarity">
    <text evidence="5 6">Belongs to the PurK/PurT family.</text>
</comment>
<evidence type="ECO:0000256" key="1">
    <source>
        <dbReference type="ARBA" id="ARBA00022598"/>
    </source>
</evidence>
<dbReference type="Pfam" id="PF22660">
    <property type="entry name" value="RS_preATP-grasp-like"/>
    <property type="match status" value="1"/>
</dbReference>
<dbReference type="EMBL" id="QJKK01000013">
    <property type="protein sequence ID" value="RAL21457.1"/>
    <property type="molecule type" value="Genomic_DNA"/>
</dbReference>
<dbReference type="NCBIfam" id="NF004676">
    <property type="entry name" value="PRK06019.1-2"/>
    <property type="match status" value="1"/>
</dbReference>
<evidence type="ECO:0000256" key="3">
    <source>
        <dbReference type="ARBA" id="ARBA00022755"/>
    </source>
</evidence>
<dbReference type="InterPro" id="IPR003135">
    <property type="entry name" value="ATP-grasp_carboxylate-amine"/>
</dbReference>
<comment type="subunit">
    <text evidence="5 6">Homodimer.</text>
</comment>
<evidence type="ECO:0000313" key="9">
    <source>
        <dbReference type="Proteomes" id="UP000251213"/>
    </source>
</evidence>
<dbReference type="EC" id="6.3.4.18" evidence="5 6"/>
<dbReference type="GO" id="GO:0034028">
    <property type="term" value="F:5-(carboxyamino)imidazole ribonucleotide synthase activity"/>
    <property type="evidence" value="ECO:0007669"/>
    <property type="project" value="UniProtKB-UniRule"/>
</dbReference>
<evidence type="ECO:0000256" key="6">
    <source>
        <dbReference type="RuleBase" id="RU361200"/>
    </source>
</evidence>
<dbReference type="NCBIfam" id="TIGR01161">
    <property type="entry name" value="purK"/>
    <property type="match status" value="1"/>
</dbReference>
<dbReference type="Pfam" id="PF02222">
    <property type="entry name" value="ATP-grasp"/>
    <property type="match status" value="1"/>
</dbReference>
<feature type="binding site" evidence="5">
    <location>
        <position position="218"/>
    </location>
    <ligand>
        <name>ATP</name>
        <dbReference type="ChEBI" id="CHEBI:30616"/>
    </ligand>
</feature>
<dbReference type="InterPro" id="IPR011054">
    <property type="entry name" value="Rudment_hybrid_motif"/>
</dbReference>
<dbReference type="Gene3D" id="3.40.50.20">
    <property type="match status" value="1"/>
</dbReference>
<dbReference type="AlphaFoldDB" id="A0A364K195"/>
<feature type="binding site" evidence="5">
    <location>
        <begin position="187"/>
        <end position="190"/>
    </location>
    <ligand>
        <name>ATP</name>
        <dbReference type="ChEBI" id="CHEBI:30616"/>
    </ligand>
</feature>
<dbReference type="NCBIfam" id="NF004675">
    <property type="entry name" value="PRK06019.1-1"/>
    <property type="match status" value="1"/>
</dbReference>
<dbReference type="GO" id="GO:0004638">
    <property type="term" value="F:phosphoribosylaminoimidazole carboxylase activity"/>
    <property type="evidence" value="ECO:0007669"/>
    <property type="project" value="InterPro"/>
</dbReference>
<dbReference type="InterPro" id="IPR013815">
    <property type="entry name" value="ATP_grasp_subdomain_1"/>
</dbReference>
<dbReference type="SUPFAM" id="SSF52440">
    <property type="entry name" value="PreATP-grasp domain"/>
    <property type="match status" value="1"/>
</dbReference>
<comment type="function">
    <text evidence="6">Catalyzes the ATP-dependent conversion of 5-aminoimidazole ribonucleotide (AIR) and HCO(3)- to N5-carboxyaminoimidazole ribonucleotide (N5-CAIR).</text>
</comment>
<proteinExistence type="inferred from homology"/>
<feature type="binding site" evidence="5">
    <location>
        <begin position="272"/>
        <end position="273"/>
    </location>
    <ligand>
        <name>ATP</name>
        <dbReference type="ChEBI" id="CHEBI:30616"/>
    </ligand>
</feature>
<gene>
    <name evidence="5 6" type="primary">purK</name>
    <name evidence="8" type="ORF">DL897_15995</name>
</gene>
<dbReference type="FunFam" id="3.30.1490.20:FF:000015">
    <property type="entry name" value="N5-carboxyaminoimidazole ribonucleotide synthase"/>
    <property type="match status" value="1"/>
</dbReference>
<dbReference type="UniPathway" id="UPA00074">
    <property type="reaction ID" value="UER00942"/>
</dbReference>
<comment type="pathway">
    <text evidence="5 6">Purine metabolism; IMP biosynthesis via de novo pathway; 5-amino-1-(5-phospho-D-ribosyl)imidazole-4-carboxylate from 5-amino-1-(5-phospho-D-ribosyl)imidazole (N5-CAIR route): step 1/2.</text>
</comment>
<dbReference type="InterPro" id="IPR011761">
    <property type="entry name" value="ATP-grasp"/>
</dbReference>
<dbReference type="Pfam" id="PF17769">
    <property type="entry name" value="PurK_C"/>
    <property type="match status" value="1"/>
</dbReference>
<dbReference type="InterPro" id="IPR005875">
    <property type="entry name" value="PurK"/>
</dbReference>
<accession>A0A364K195</accession>
<dbReference type="GO" id="GO:0005829">
    <property type="term" value="C:cytosol"/>
    <property type="evidence" value="ECO:0007669"/>
    <property type="project" value="TreeGrafter"/>
</dbReference>
<comment type="caution">
    <text evidence="8">The sequence shown here is derived from an EMBL/GenBank/DDBJ whole genome shotgun (WGS) entry which is preliminary data.</text>
</comment>
<organism evidence="8 9">
    <name type="scientific">Thermoflavimicrobium daqui</name>
    <dbReference type="NCBI Taxonomy" id="2137476"/>
    <lineage>
        <taxon>Bacteria</taxon>
        <taxon>Bacillati</taxon>
        <taxon>Bacillota</taxon>
        <taxon>Bacilli</taxon>
        <taxon>Bacillales</taxon>
        <taxon>Thermoactinomycetaceae</taxon>
        <taxon>Thermoflavimicrobium</taxon>
    </lineage>
</organism>
<evidence type="ECO:0000313" key="8">
    <source>
        <dbReference type="EMBL" id="RAL21457.1"/>
    </source>
</evidence>
<keyword evidence="9" id="KW-1185">Reference proteome</keyword>
<dbReference type="SUPFAM" id="SSF56059">
    <property type="entry name" value="Glutathione synthetase ATP-binding domain-like"/>
    <property type="match status" value="1"/>
</dbReference>
<reference evidence="8 9" key="1">
    <citation type="submission" date="2018-06" db="EMBL/GenBank/DDBJ databases">
        <title>Thermoflavimicrobium daqus sp. nov., a thermophilic microbe isolated from Moutai-flavour Daqu.</title>
        <authorList>
            <person name="Wang X."/>
            <person name="Zhou H."/>
        </authorList>
    </citation>
    <scope>NUCLEOTIDE SEQUENCE [LARGE SCALE GENOMIC DNA]</scope>
    <source>
        <strain evidence="8 9">FBKL4.011</strain>
    </source>
</reference>
<keyword evidence="3 5" id="KW-0658">Purine biosynthesis</keyword>
<feature type="binding site" evidence="5">
    <location>
        <position position="150"/>
    </location>
    <ligand>
        <name>ATP</name>
        <dbReference type="ChEBI" id="CHEBI:30616"/>
    </ligand>
</feature>
<evidence type="ECO:0000256" key="5">
    <source>
        <dbReference type="HAMAP-Rule" id="MF_01928"/>
    </source>
</evidence>
<dbReference type="GO" id="GO:0046872">
    <property type="term" value="F:metal ion binding"/>
    <property type="evidence" value="ECO:0007669"/>
    <property type="project" value="InterPro"/>
</dbReference>
<dbReference type="OrthoDB" id="9804625at2"/>
<evidence type="ECO:0000256" key="4">
    <source>
        <dbReference type="ARBA" id="ARBA00022840"/>
    </source>
</evidence>
<dbReference type="SUPFAM" id="SSF51246">
    <property type="entry name" value="Rudiment single hybrid motif"/>
    <property type="match status" value="1"/>
</dbReference>
<dbReference type="PROSITE" id="PS50975">
    <property type="entry name" value="ATP_GRASP"/>
    <property type="match status" value="1"/>
</dbReference>
<dbReference type="InterPro" id="IPR040686">
    <property type="entry name" value="PurK_C"/>
</dbReference>
<sequence>MKQRQNHWSPGQTIGILGGGQLGRMAILEGKKLGYRFVTMDPAEDCPASQVADEHIVARYDDQEAAHKLAQKSDVILYEFENIDPHLVRLIENLKPVPQGSRLLSITQHRLKEKQALASANIPIAPYRAVHSQEDLQAAIQEVGIPGVLKTATGGYDGKGQWRIHAWEDVKRLPQTIFTENHSLIYEQFVPFIKEVSVVVARNSEGDIEAFPPVVNLHRHHILHMTIAPGPMEAESFVHAKRLAIQVAEQLQIVGLIAVEMFLLQDGRLWVNELAPRPHNSGHYTLDACVTSQFEQLIRAVCGLPLQSPQLISPTAVMVNILGEHVQKFQAEMGRLPSQGKVHWYGKTEAKRGRKMGHMTILAETLSEALNIADQLPIWSSLTEAEKQAIIAKSTVREGVGN</sequence>
<protein>
    <recommendedName>
        <fullName evidence="5 6">N5-carboxyaminoimidazole ribonucleotide synthase</fullName>
        <shortName evidence="5 6">N5-CAIR synthase</shortName>
        <ecNumber evidence="5 6">6.3.4.18</ecNumber>
    </recommendedName>
    <alternativeName>
        <fullName evidence="5 6">5-(carboxyamino)imidazole ribonucleotide synthetase</fullName>
    </alternativeName>
</protein>
<dbReference type="GO" id="GO:0006189">
    <property type="term" value="P:'de novo' IMP biosynthetic process"/>
    <property type="evidence" value="ECO:0007669"/>
    <property type="project" value="UniProtKB-UniRule"/>
</dbReference>
<dbReference type="HAMAP" id="MF_01928">
    <property type="entry name" value="PurK"/>
    <property type="match status" value="1"/>
</dbReference>
<feature type="binding site" evidence="5">
    <location>
        <position position="110"/>
    </location>
    <ligand>
        <name>ATP</name>
        <dbReference type="ChEBI" id="CHEBI:30616"/>
    </ligand>
</feature>
<comment type="function">
    <text evidence="5">Catalyzes the ATP-dependent conversion of 5-aminoimidazole ribonucleotide (AIR) and HCO(3)(-) to N5-carboxyaminoimidazole ribonucleotide (N5-CAIR).</text>
</comment>
<dbReference type="PANTHER" id="PTHR11609">
    <property type="entry name" value="PURINE BIOSYNTHESIS PROTEIN 6/7, PUR6/7"/>
    <property type="match status" value="1"/>
</dbReference>
<evidence type="ECO:0000256" key="2">
    <source>
        <dbReference type="ARBA" id="ARBA00022741"/>
    </source>
</evidence>
<dbReference type="FunFam" id="3.40.50.20:FF:000016">
    <property type="entry name" value="N5-carboxyaminoimidazole ribonucleotide synthase"/>
    <property type="match status" value="1"/>
</dbReference>
<name>A0A364K195_9BACL</name>
<dbReference type="NCBIfam" id="NF004679">
    <property type="entry name" value="PRK06019.1-5"/>
    <property type="match status" value="1"/>
</dbReference>
<dbReference type="GO" id="GO:0005524">
    <property type="term" value="F:ATP binding"/>
    <property type="evidence" value="ECO:0007669"/>
    <property type="project" value="UniProtKB-UniRule"/>
</dbReference>
<dbReference type="Gene3D" id="3.30.470.20">
    <property type="entry name" value="ATP-grasp fold, B domain"/>
    <property type="match status" value="1"/>
</dbReference>
<feature type="binding site" evidence="5">
    <location>
        <position position="195"/>
    </location>
    <ligand>
        <name>ATP</name>
        <dbReference type="ChEBI" id="CHEBI:30616"/>
    </ligand>
</feature>
<dbReference type="PANTHER" id="PTHR11609:SF5">
    <property type="entry name" value="PHOSPHORIBOSYLAMINOIMIDAZOLE CARBOXYLASE"/>
    <property type="match status" value="1"/>
</dbReference>